<reference evidence="1 2" key="1">
    <citation type="journal article" date="2019" name="Int. J. Syst. Evol. Microbiol.">
        <title>The Global Catalogue of Microorganisms (GCM) 10K type strain sequencing project: providing services to taxonomists for standard genome sequencing and annotation.</title>
        <authorList>
            <consortium name="The Broad Institute Genomics Platform"/>
            <consortium name="The Broad Institute Genome Sequencing Center for Infectious Disease"/>
            <person name="Wu L."/>
            <person name="Ma J."/>
        </authorList>
    </citation>
    <scope>NUCLEOTIDE SEQUENCE [LARGE SCALE GENOMIC DNA]</scope>
    <source>
        <strain evidence="1 2">JCM 13929</strain>
    </source>
</reference>
<sequence length="108" mass="12304">MALATCSTRSSLLEAFIAHIDLLRMVGRDESWDFTLSHSCMHNGAHKREELYLRGTGIEGLPSSRRALLREENGHLWNWAFACIVWGRGGRREEAARSWLSHPPGWDT</sequence>
<evidence type="ECO:0000313" key="1">
    <source>
        <dbReference type="EMBL" id="GAA1624546.1"/>
    </source>
</evidence>
<protein>
    <submittedName>
        <fullName evidence="1">Uncharacterized protein</fullName>
    </submittedName>
</protein>
<comment type="caution">
    <text evidence="1">The sequence shown here is derived from an EMBL/GenBank/DDBJ whole genome shotgun (WGS) entry which is preliminary data.</text>
</comment>
<accession>A0ABN2F033</accession>
<dbReference type="EMBL" id="BAAAMU010000011">
    <property type="protein sequence ID" value="GAA1624546.1"/>
    <property type="molecule type" value="Genomic_DNA"/>
</dbReference>
<evidence type="ECO:0000313" key="2">
    <source>
        <dbReference type="Proteomes" id="UP001500064"/>
    </source>
</evidence>
<dbReference type="Proteomes" id="UP001500064">
    <property type="component" value="Unassembled WGS sequence"/>
</dbReference>
<proteinExistence type="predicted"/>
<organism evidence="1 2">
    <name type="scientific">Nonomuraea maheshkhaliensis</name>
    <dbReference type="NCBI Taxonomy" id="419590"/>
    <lineage>
        <taxon>Bacteria</taxon>
        <taxon>Bacillati</taxon>
        <taxon>Actinomycetota</taxon>
        <taxon>Actinomycetes</taxon>
        <taxon>Streptosporangiales</taxon>
        <taxon>Streptosporangiaceae</taxon>
        <taxon>Nonomuraea</taxon>
    </lineage>
</organism>
<keyword evidence="2" id="KW-1185">Reference proteome</keyword>
<gene>
    <name evidence="1" type="ORF">GCM10009733_021550</name>
</gene>
<name>A0ABN2F033_9ACTN</name>